<dbReference type="OrthoDB" id="3012298at2759"/>
<dbReference type="PROSITE" id="PS01095">
    <property type="entry name" value="GH18_1"/>
    <property type="match status" value="1"/>
</dbReference>
<dbReference type="AlphaFoldDB" id="A0A660KU94"/>
<gene>
    <name evidence="2" type="ORF">FH972_011408</name>
</gene>
<evidence type="ECO:0000313" key="2">
    <source>
        <dbReference type="EMBL" id="KAE8038948.1"/>
    </source>
</evidence>
<evidence type="ECO:0000256" key="1">
    <source>
        <dbReference type="SAM" id="MobiDB-lite"/>
    </source>
</evidence>
<dbReference type="GO" id="GO:0004553">
    <property type="term" value="F:hydrolase activity, hydrolyzing O-glycosyl compounds"/>
    <property type="evidence" value="ECO:0007669"/>
    <property type="project" value="InterPro"/>
</dbReference>
<protein>
    <recommendedName>
        <fullName evidence="4">GH18 domain-containing protein</fullName>
    </recommendedName>
</protein>
<dbReference type="Proteomes" id="UP000327013">
    <property type="component" value="Chromosome 4"/>
</dbReference>
<evidence type="ECO:0008006" key="4">
    <source>
        <dbReference type="Google" id="ProtNLM"/>
    </source>
</evidence>
<dbReference type="InterPro" id="IPR001579">
    <property type="entry name" value="Glyco_hydro_18_chit_AS"/>
</dbReference>
<name>A0A660KU94_9ROSI</name>
<reference evidence="2 3" key="1">
    <citation type="submission" date="2019-06" db="EMBL/GenBank/DDBJ databases">
        <title>A chromosomal-level reference genome of Carpinus fangiana (Coryloideae, Betulaceae).</title>
        <authorList>
            <person name="Yang X."/>
            <person name="Wang Z."/>
            <person name="Zhang L."/>
            <person name="Hao G."/>
            <person name="Liu J."/>
            <person name="Yang Y."/>
        </authorList>
    </citation>
    <scope>NUCLEOTIDE SEQUENCE [LARGE SCALE GENOMIC DNA]</scope>
    <source>
        <strain evidence="2">Cfa_2016G</strain>
        <tissue evidence="2">Leaf</tissue>
    </source>
</reference>
<proteinExistence type="predicted"/>
<dbReference type="InterPro" id="IPR017853">
    <property type="entry name" value="GH"/>
</dbReference>
<dbReference type="Gene3D" id="3.20.20.80">
    <property type="entry name" value="Glycosidases"/>
    <property type="match status" value="2"/>
</dbReference>
<feature type="compositionally biased region" description="Pro residues" evidence="1">
    <location>
        <begin position="1"/>
        <end position="12"/>
    </location>
</feature>
<keyword evidence="3" id="KW-1185">Reference proteome</keyword>
<dbReference type="PANTHER" id="PTHR46476">
    <property type="entry name" value="CHITINASE 2-LIKE"/>
    <property type="match status" value="1"/>
</dbReference>
<dbReference type="SUPFAM" id="SSF51445">
    <property type="entry name" value="(Trans)glycosidases"/>
    <property type="match status" value="1"/>
</dbReference>
<dbReference type="GO" id="GO:0005975">
    <property type="term" value="P:carbohydrate metabolic process"/>
    <property type="evidence" value="ECO:0007669"/>
    <property type="project" value="InterPro"/>
</dbReference>
<feature type="region of interest" description="Disordered" evidence="1">
    <location>
        <begin position="1"/>
        <end position="27"/>
    </location>
</feature>
<accession>A0A660KU94</accession>
<evidence type="ECO:0000313" key="3">
    <source>
        <dbReference type="Proteomes" id="UP000327013"/>
    </source>
</evidence>
<dbReference type="PANTHER" id="PTHR46476:SF3">
    <property type="entry name" value="CHITINASE 2-LIKE"/>
    <property type="match status" value="1"/>
</dbReference>
<organism evidence="2 3">
    <name type="scientific">Carpinus fangiana</name>
    <dbReference type="NCBI Taxonomy" id="176857"/>
    <lineage>
        <taxon>Eukaryota</taxon>
        <taxon>Viridiplantae</taxon>
        <taxon>Streptophyta</taxon>
        <taxon>Embryophyta</taxon>
        <taxon>Tracheophyta</taxon>
        <taxon>Spermatophyta</taxon>
        <taxon>Magnoliopsida</taxon>
        <taxon>eudicotyledons</taxon>
        <taxon>Gunneridae</taxon>
        <taxon>Pentapetalae</taxon>
        <taxon>rosids</taxon>
        <taxon>fabids</taxon>
        <taxon>Fagales</taxon>
        <taxon>Betulaceae</taxon>
        <taxon>Carpinus</taxon>
    </lineage>
</organism>
<dbReference type="EMBL" id="CM017324">
    <property type="protein sequence ID" value="KAE8038948.1"/>
    <property type="molecule type" value="Genomic_DNA"/>
</dbReference>
<sequence>MHPHLPLLPPPMASSKSSGTRQPHPFSRFLHQSPSFKCQGSSKSWIVREYNLDGIDIDYEHFAADPDTFAECIGSMDIIIDYVNFQFYAYEMGTTIPQFIRYFETQSNNYKGGKVLVSFGTDGSGGLSPANGFFEACSRLQRQGKLHGIFVWSADDSKKTNFCYEKQSQAFLASLK</sequence>